<evidence type="ECO:0000256" key="3">
    <source>
        <dbReference type="ARBA" id="ARBA00014688"/>
    </source>
</evidence>
<keyword evidence="9" id="KW-0539">Nucleus</keyword>
<evidence type="ECO:0000256" key="2">
    <source>
        <dbReference type="ARBA" id="ARBA00008729"/>
    </source>
</evidence>
<evidence type="ECO:0000256" key="6">
    <source>
        <dbReference type="ARBA" id="ARBA00023054"/>
    </source>
</evidence>
<dbReference type="Pfam" id="PF10376">
    <property type="entry name" value="Mei5"/>
    <property type="match status" value="1"/>
</dbReference>
<sequence>METPPVDSKKTLSSSLSKSSLTPCRRLGLCRPSSGSLKKSLHLRTLNSVPNESTVKKKLEDVLISSDKSPSLDGEDRPHTPLKSNDNLSKKANAKIRRCLSIGSKAPLSKAKVLSSSNEDSNKCDNSNSCKYDFKKNMNIPNVYTCDNSKRFKVDDSVNSYEENEGNNQSERSVISCNSTKTIENSLVNAEVEETKEISCEMFQKLIYSIREKKKKLDLLKVQETYAKKHNLEDLRAQTIKWRTAGQEALRYSLSLARNAGYPVMLGDLMTQHGFPPHLMGYSAEDDEFS</sequence>
<dbReference type="EMBL" id="GECZ01005503">
    <property type="protein sequence ID" value="JAS64266.1"/>
    <property type="molecule type" value="Transcribed_RNA"/>
</dbReference>
<accession>A0A1B6GPA6</accession>
<dbReference type="PANTHER" id="PTHR28643:SF1">
    <property type="entry name" value="SWI5-DEPENDENT RECOMBINATION DNA REPAIR PROTEIN 1 HOMOLOG"/>
    <property type="match status" value="1"/>
</dbReference>
<evidence type="ECO:0000256" key="11">
    <source>
        <dbReference type="SAM" id="MobiDB-lite"/>
    </source>
</evidence>
<dbReference type="InterPro" id="IPR042429">
    <property type="entry name" value="SFR1"/>
</dbReference>
<dbReference type="GO" id="GO:0032798">
    <property type="term" value="C:Swi5-Sfr1 complex"/>
    <property type="evidence" value="ECO:0007669"/>
    <property type="project" value="InterPro"/>
</dbReference>
<comment type="similarity">
    <text evidence="2">Belongs to the SFR1/MEI5 family.</text>
</comment>
<proteinExistence type="inferred from homology"/>
<keyword evidence="5" id="KW-0805">Transcription regulation</keyword>
<evidence type="ECO:0000256" key="5">
    <source>
        <dbReference type="ARBA" id="ARBA00023015"/>
    </source>
</evidence>
<keyword evidence="7" id="KW-0804">Transcription</keyword>
<protein>
    <recommendedName>
        <fullName evidence="3">Swi5-dependent recombination DNA repair protein 1 homolog</fullName>
    </recommendedName>
    <alternativeName>
        <fullName evidence="10">Meiosis protein 5 homolog</fullName>
    </alternativeName>
</protein>
<evidence type="ECO:0000256" key="8">
    <source>
        <dbReference type="ARBA" id="ARBA00023204"/>
    </source>
</evidence>
<dbReference type="AlphaFoldDB" id="A0A1B6GPA6"/>
<feature type="compositionally biased region" description="Low complexity" evidence="11">
    <location>
        <begin position="11"/>
        <end position="22"/>
    </location>
</feature>
<feature type="region of interest" description="Disordered" evidence="11">
    <location>
        <begin position="66"/>
        <end position="89"/>
    </location>
</feature>
<evidence type="ECO:0000256" key="1">
    <source>
        <dbReference type="ARBA" id="ARBA00004123"/>
    </source>
</evidence>
<evidence type="ECO:0000256" key="4">
    <source>
        <dbReference type="ARBA" id="ARBA00022763"/>
    </source>
</evidence>
<evidence type="ECO:0000313" key="12">
    <source>
        <dbReference type="EMBL" id="JAS64266.1"/>
    </source>
</evidence>
<dbReference type="GO" id="GO:0003713">
    <property type="term" value="F:transcription coactivator activity"/>
    <property type="evidence" value="ECO:0007669"/>
    <property type="project" value="InterPro"/>
</dbReference>
<name>A0A1B6GPA6_9HEMI</name>
<dbReference type="GO" id="GO:0000724">
    <property type="term" value="P:double-strand break repair via homologous recombination"/>
    <property type="evidence" value="ECO:0007669"/>
    <property type="project" value="InterPro"/>
</dbReference>
<feature type="region of interest" description="Disordered" evidence="11">
    <location>
        <begin position="1"/>
        <end position="25"/>
    </location>
</feature>
<evidence type="ECO:0000256" key="7">
    <source>
        <dbReference type="ARBA" id="ARBA00023163"/>
    </source>
</evidence>
<dbReference type="InterPro" id="IPR018468">
    <property type="entry name" value="SFR1/Mei5"/>
</dbReference>
<evidence type="ECO:0000256" key="10">
    <source>
        <dbReference type="ARBA" id="ARBA00033234"/>
    </source>
</evidence>
<dbReference type="PANTHER" id="PTHR28643">
    <property type="entry name" value="SWI5-DEPENDENT RECOMBINATION DNA REPAIR PROTEIN 1 HOMOLOG"/>
    <property type="match status" value="1"/>
</dbReference>
<keyword evidence="6" id="KW-0175">Coiled coil</keyword>
<comment type="subcellular location">
    <subcellularLocation>
        <location evidence="1">Nucleus</location>
    </subcellularLocation>
</comment>
<reference evidence="12" key="1">
    <citation type="submission" date="2015-11" db="EMBL/GenBank/DDBJ databases">
        <title>De novo transcriptome assembly of four potential Pierce s Disease insect vectors from Arizona vineyards.</title>
        <authorList>
            <person name="Tassone E.E."/>
        </authorList>
    </citation>
    <scope>NUCLEOTIDE SEQUENCE</scope>
</reference>
<organism evidence="12">
    <name type="scientific">Cuerna arida</name>
    <dbReference type="NCBI Taxonomy" id="1464854"/>
    <lineage>
        <taxon>Eukaryota</taxon>
        <taxon>Metazoa</taxon>
        <taxon>Ecdysozoa</taxon>
        <taxon>Arthropoda</taxon>
        <taxon>Hexapoda</taxon>
        <taxon>Insecta</taxon>
        <taxon>Pterygota</taxon>
        <taxon>Neoptera</taxon>
        <taxon>Paraneoptera</taxon>
        <taxon>Hemiptera</taxon>
        <taxon>Auchenorrhyncha</taxon>
        <taxon>Membracoidea</taxon>
        <taxon>Cicadellidae</taxon>
        <taxon>Cicadellinae</taxon>
        <taxon>Proconiini</taxon>
        <taxon>Cuerna</taxon>
    </lineage>
</organism>
<keyword evidence="8" id="KW-0234">DNA repair</keyword>
<keyword evidence="4" id="KW-0227">DNA damage</keyword>
<gene>
    <name evidence="12" type="ORF">g.8261</name>
</gene>
<evidence type="ECO:0000256" key="9">
    <source>
        <dbReference type="ARBA" id="ARBA00023242"/>
    </source>
</evidence>